<dbReference type="KEGG" id="pms:KNP414_05802"/>
<comment type="subcellular location">
    <subcellularLocation>
        <location evidence="10">Cell membrane</location>
        <topology evidence="10">Multi-pass membrane protein</topology>
    </subcellularLocation>
    <subcellularLocation>
        <location evidence="10">Bacterial flagellum basal body</location>
    </subcellularLocation>
</comment>
<dbReference type="InterPro" id="IPR006303">
    <property type="entry name" value="FliR"/>
</dbReference>
<dbReference type="GO" id="GO:0044780">
    <property type="term" value="P:bacterial-type flagellum assembly"/>
    <property type="evidence" value="ECO:0007669"/>
    <property type="project" value="UniProtKB-UniRule"/>
</dbReference>
<evidence type="ECO:0000256" key="8">
    <source>
        <dbReference type="ARBA" id="ARBA00023143"/>
    </source>
</evidence>
<evidence type="ECO:0000256" key="4">
    <source>
        <dbReference type="ARBA" id="ARBA00022475"/>
    </source>
</evidence>
<keyword evidence="8 10" id="KW-0975">Bacterial flagellum</keyword>
<reference evidence="12" key="1">
    <citation type="submission" date="2011-06" db="EMBL/GenBank/DDBJ databases">
        <title>Complete genome sequence of Paenibacillus mucilaginosus KNP414.</title>
        <authorList>
            <person name="Wang J."/>
            <person name="Hu S."/>
            <person name="Hu X."/>
            <person name="Zhang B."/>
            <person name="Dong D."/>
            <person name="Zhang S."/>
            <person name="Zhao K."/>
            <person name="Wu D."/>
        </authorList>
    </citation>
    <scope>NUCLEOTIDE SEQUENCE [LARGE SCALE GENOMIC DNA]</scope>
    <source>
        <strain evidence="12">KNP414</strain>
    </source>
</reference>
<dbReference type="GO" id="GO:0005886">
    <property type="term" value="C:plasma membrane"/>
    <property type="evidence" value="ECO:0007669"/>
    <property type="project" value="UniProtKB-SubCell"/>
</dbReference>
<dbReference type="PANTHER" id="PTHR30065">
    <property type="entry name" value="FLAGELLAR BIOSYNTHETIC PROTEIN FLIR"/>
    <property type="match status" value="1"/>
</dbReference>
<dbReference type="NCBIfam" id="TIGR01400">
    <property type="entry name" value="fliR"/>
    <property type="match status" value="1"/>
</dbReference>
<evidence type="ECO:0000313" key="11">
    <source>
        <dbReference type="EMBL" id="AEI44326.1"/>
    </source>
</evidence>
<dbReference type="EMBL" id="CP002869">
    <property type="protein sequence ID" value="AEI44326.1"/>
    <property type="molecule type" value="Genomic_DNA"/>
</dbReference>
<dbReference type="Pfam" id="PF01311">
    <property type="entry name" value="Bac_export_1"/>
    <property type="match status" value="1"/>
</dbReference>
<sequence>MDWLAANLPGFLLYFCRVTSFFVIAPIFSAQNVPAQMKIGLSFFVAFIAFVGTGTGSPVAMDSLFVLTLVREVLVGLCLGFIAYMFISVLQIAGSFIDISIGFGMSNVIDPLTGTQSPLIGNLKYMIALLLFLGFDGHHYLLEAIMRSYEWVPLSNDMFAKAYNGQLSEFMVTTFTTVFALSFQMAAPLVVALFLTDVGLGLLARVAPQFNIFVIGLPVKMLLGFILLVVLFPGYEMIFKDLFSTMLDSMGKFFGLFTAAPGKS</sequence>
<evidence type="ECO:0000256" key="9">
    <source>
        <dbReference type="NCBIfam" id="TIGR01400"/>
    </source>
</evidence>
<keyword evidence="7 10" id="KW-0472">Membrane</keyword>
<evidence type="ECO:0000313" key="12">
    <source>
        <dbReference type="Proteomes" id="UP000006620"/>
    </source>
</evidence>
<dbReference type="Proteomes" id="UP000006620">
    <property type="component" value="Chromosome"/>
</dbReference>
<evidence type="ECO:0000256" key="7">
    <source>
        <dbReference type="ARBA" id="ARBA00023136"/>
    </source>
</evidence>
<gene>
    <name evidence="11" type="ordered locus">KNP414_05802</name>
</gene>
<dbReference type="GO" id="GO:0009425">
    <property type="term" value="C:bacterial-type flagellum basal body"/>
    <property type="evidence" value="ECO:0007669"/>
    <property type="project" value="UniProtKB-SubCell"/>
</dbReference>
<comment type="function">
    <text evidence="1 10">Role in flagellar biosynthesis.</text>
</comment>
<organism evidence="11 12">
    <name type="scientific">Paenibacillus mucilaginosus (strain KNP414)</name>
    <dbReference type="NCBI Taxonomy" id="1036673"/>
    <lineage>
        <taxon>Bacteria</taxon>
        <taxon>Bacillati</taxon>
        <taxon>Bacillota</taxon>
        <taxon>Bacilli</taxon>
        <taxon>Bacillales</taxon>
        <taxon>Paenibacillaceae</taxon>
        <taxon>Paenibacillus</taxon>
    </lineage>
</organism>
<accession>F8F720</accession>
<evidence type="ECO:0000256" key="3">
    <source>
        <dbReference type="ARBA" id="ARBA00021717"/>
    </source>
</evidence>
<evidence type="ECO:0000256" key="10">
    <source>
        <dbReference type="RuleBase" id="RU362071"/>
    </source>
</evidence>
<keyword evidence="6 10" id="KW-1133">Transmembrane helix</keyword>
<evidence type="ECO:0000256" key="6">
    <source>
        <dbReference type="ARBA" id="ARBA00022989"/>
    </source>
</evidence>
<feature type="transmembrane region" description="Helical" evidence="10">
    <location>
        <begin position="12"/>
        <end position="29"/>
    </location>
</feature>
<proteinExistence type="inferred from homology"/>
<name>F8F720_PAEMK</name>
<evidence type="ECO:0000256" key="5">
    <source>
        <dbReference type="ARBA" id="ARBA00022692"/>
    </source>
</evidence>
<comment type="similarity">
    <text evidence="2 10">Belongs to the FliR/MopE/SpaR family.</text>
</comment>
<keyword evidence="11" id="KW-0282">Flagellum</keyword>
<keyword evidence="11" id="KW-0969">Cilium</keyword>
<keyword evidence="11" id="KW-0966">Cell projection</keyword>
<dbReference type="InterPro" id="IPR002010">
    <property type="entry name" value="T3SS_IM_R"/>
</dbReference>
<feature type="transmembrane region" description="Helical" evidence="10">
    <location>
        <begin position="73"/>
        <end position="97"/>
    </location>
</feature>
<protein>
    <recommendedName>
        <fullName evidence="3 9">Flagellar biosynthetic protein FliR</fullName>
    </recommendedName>
</protein>
<feature type="transmembrane region" description="Helical" evidence="10">
    <location>
        <begin position="170"/>
        <end position="195"/>
    </location>
</feature>
<dbReference type="PATRIC" id="fig|1036673.3.peg.5393"/>
<evidence type="ECO:0000256" key="2">
    <source>
        <dbReference type="ARBA" id="ARBA00009772"/>
    </source>
</evidence>
<feature type="transmembrane region" description="Helical" evidence="10">
    <location>
        <begin position="41"/>
        <end position="61"/>
    </location>
</feature>
<dbReference type="HOGENOM" id="CLU_063626_2_3_9"/>
<evidence type="ECO:0000256" key="1">
    <source>
        <dbReference type="ARBA" id="ARBA00002578"/>
    </source>
</evidence>
<keyword evidence="5 10" id="KW-0812">Transmembrane</keyword>
<dbReference type="AlphaFoldDB" id="F8F720"/>
<dbReference type="RefSeq" id="WP_013919478.1">
    <property type="nucleotide sequence ID" value="NC_015690.1"/>
</dbReference>
<reference evidence="11 12" key="2">
    <citation type="journal article" date="2013" name="Genome Announc.">
        <title>Genome Sequence of Growth-Improving Paenibacillus mucilaginosus Strain KNP414.</title>
        <authorList>
            <person name="Lu J.J."/>
            <person name="Wang J.F."/>
            <person name="Hu X.F."/>
        </authorList>
    </citation>
    <scope>NUCLEOTIDE SEQUENCE [LARGE SCALE GENOMIC DNA]</scope>
    <source>
        <strain evidence="11 12">KNP414</strain>
    </source>
</reference>
<dbReference type="PRINTS" id="PR00953">
    <property type="entry name" value="TYPE3IMRPROT"/>
</dbReference>
<keyword evidence="4 10" id="KW-1003">Cell membrane</keyword>
<dbReference type="PANTHER" id="PTHR30065:SF1">
    <property type="entry name" value="SURFACE PRESENTATION OF ANTIGENS PROTEIN SPAR"/>
    <property type="match status" value="1"/>
</dbReference>
<dbReference type="GO" id="GO:0006605">
    <property type="term" value="P:protein targeting"/>
    <property type="evidence" value="ECO:0007669"/>
    <property type="project" value="UniProtKB-UniRule"/>
</dbReference>
<feature type="transmembrane region" description="Helical" evidence="10">
    <location>
        <begin position="210"/>
        <end position="232"/>
    </location>
</feature>